<dbReference type="InterPro" id="IPR006195">
    <property type="entry name" value="aa-tRNA-synth_II"/>
</dbReference>
<dbReference type="Pfam" id="PF01336">
    <property type="entry name" value="tRNA_anti-codon"/>
    <property type="match status" value="1"/>
</dbReference>
<dbReference type="GO" id="GO:0006430">
    <property type="term" value="P:lysyl-tRNA aminoacylation"/>
    <property type="evidence" value="ECO:0007669"/>
    <property type="project" value="UniProtKB-UniRule"/>
</dbReference>
<evidence type="ECO:0000256" key="10">
    <source>
        <dbReference type="ARBA" id="ARBA00022917"/>
    </source>
</evidence>
<dbReference type="CDD" id="cd04322">
    <property type="entry name" value="LysRS_N"/>
    <property type="match status" value="1"/>
</dbReference>
<dbReference type="Proteomes" id="UP000514720">
    <property type="component" value="Chromosome"/>
</dbReference>
<dbReference type="HAMAP" id="MF_00252">
    <property type="entry name" value="Lys_tRNA_synth_class2"/>
    <property type="match status" value="1"/>
</dbReference>
<dbReference type="GO" id="GO:0000049">
    <property type="term" value="F:tRNA binding"/>
    <property type="evidence" value="ECO:0007669"/>
    <property type="project" value="TreeGrafter"/>
</dbReference>
<evidence type="ECO:0000256" key="7">
    <source>
        <dbReference type="ARBA" id="ARBA00022741"/>
    </source>
</evidence>
<evidence type="ECO:0000256" key="3">
    <source>
        <dbReference type="ARBA" id="ARBA00011738"/>
    </source>
</evidence>
<dbReference type="SUPFAM" id="SSF55681">
    <property type="entry name" value="Class II aaRS and biotin synthetases"/>
    <property type="match status" value="1"/>
</dbReference>
<dbReference type="GO" id="GO:0005524">
    <property type="term" value="F:ATP binding"/>
    <property type="evidence" value="ECO:0007669"/>
    <property type="project" value="UniProtKB-UniRule"/>
</dbReference>
<comment type="subcellular location">
    <subcellularLocation>
        <location evidence="1 13">Cytoplasm</location>
    </subcellularLocation>
</comment>
<accession>A0A7L7KT75</accession>
<dbReference type="PANTHER" id="PTHR42918">
    <property type="entry name" value="LYSYL-TRNA SYNTHETASE"/>
    <property type="match status" value="1"/>
</dbReference>
<name>A0A7L7KT75_9MOLU</name>
<evidence type="ECO:0000313" key="16">
    <source>
        <dbReference type="EMBL" id="QMS86011.1"/>
    </source>
</evidence>
<evidence type="ECO:0000256" key="2">
    <source>
        <dbReference type="ARBA" id="ARBA00008226"/>
    </source>
</evidence>
<evidence type="ECO:0000256" key="6">
    <source>
        <dbReference type="ARBA" id="ARBA00022723"/>
    </source>
</evidence>
<evidence type="ECO:0000313" key="17">
    <source>
        <dbReference type="Proteomes" id="UP000514720"/>
    </source>
</evidence>
<dbReference type="FunFam" id="3.30.930.10:FF:000001">
    <property type="entry name" value="Lysine--tRNA ligase"/>
    <property type="match status" value="1"/>
</dbReference>
<keyword evidence="6 13" id="KW-0479">Metal-binding</keyword>
<evidence type="ECO:0000256" key="5">
    <source>
        <dbReference type="ARBA" id="ARBA00022598"/>
    </source>
</evidence>
<dbReference type="InterPro" id="IPR044136">
    <property type="entry name" value="Lys-tRNA-ligase_II_N"/>
</dbReference>
<keyword evidence="17" id="KW-1185">Reference proteome</keyword>
<comment type="similarity">
    <text evidence="2 13">Belongs to the class-II aminoacyl-tRNA synthetase family.</text>
</comment>
<dbReference type="Gene3D" id="3.30.930.10">
    <property type="entry name" value="Bira Bifunctional Protein, Domain 2"/>
    <property type="match status" value="1"/>
</dbReference>
<comment type="subunit">
    <text evidence="3 13">Homodimer.</text>
</comment>
<comment type="catalytic activity">
    <reaction evidence="12 13 14">
        <text>tRNA(Lys) + L-lysine + ATP = L-lysyl-tRNA(Lys) + AMP + diphosphate</text>
        <dbReference type="Rhea" id="RHEA:20792"/>
        <dbReference type="Rhea" id="RHEA-COMP:9696"/>
        <dbReference type="Rhea" id="RHEA-COMP:9697"/>
        <dbReference type="ChEBI" id="CHEBI:30616"/>
        <dbReference type="ChEBI" id="CHEBI:32551"/>
        <dbReference type="ChEBI" id="CHEBI:33019"/>
        <dbReference type="ChEBI" id="CHEBI:78442"/>
        <dbReference type="ChEBI" id="CHEBI:78529"/>
        <dbReference type="ChEBI" id="CHEBI:456215"/>
        <dbReference type="EC" id="6.1.1.6"/>
    </reaction>
</comment>
<feature type="binding site" evidence="13">
    <location>
        <position position="415"/>
    </location>
    <ligand>
        <name>Mg(2+)</name>
        <dbReference type="ChEBI" id="CHEBI:18420"/>
        <label>1</label>
    </ligand>
</feature>
<dbReference type="GO" id="GO:0005829">
    <property type="term" value="C:cytosol"/>
    <property type="evidence" value="ECO:0007669"/>
    <property type="project" value="TreeGrafter"/>
</dbReference>
<feature type="binding site" evidence="13">
    <location>
        <position position="408"/>
    </location>
    <ligand>
        <name>Mg(2+)</name>
        <dbReference type="ChEBI" id="CHEBI:18420"/>
        <label>1</label>
    </ligand>
</feature>
<feature type="domain" description="Aminoacyl-transfer RNA synthetases class-II family profile" evidence="15">
    <location>
        <begin position="177"/>
        <end position="496"/>
    </location>
</feature>
<dbReference type="EMBL" id="CP048914">
    <property type="protein sequence ID" value="QMS86011.1"/>
    <property type="molecule type" value="Genomic_DNA"/>
</dbReference>
<keyword evidence="7 13" id="KW-0547">Nucleotide-binding</keyword>
<evidence type="ECO:0000259" key="15">
    <source>
        <dbReference type="PROSITE" id="PS50862"/>
    </source>
</evidence>
<dbReference type="EC" id="6.1.1.6" evidence="13"/>
<keyword evidence="8 13" id="KW-0067">ATP-binding</keyword>
<dbReference type="Gene3D" id="2.40.50.140">
    <property type="entry name" value="Nucleic acid-binding proteins"/>
    <property type="match status" value="1"/>
</dbReference>
<evidence type="ECO:0000256" key="9">
    <source>
        <dbReference type="ARBA" id="ARBA00022842"/>
    </source>
</evidence>
<dbReference type="InterPro" id="IPR012340">
    <property type="entry name" value="NA-bd_OB-fold"/>
</dbReference>
<reference evidence="16 17" key="1">
    <citation type="submission" date="2020-02" db="EMBL/GenBank/DDBJ databases">
        <authorList>
            <person name="Zheng R.K."/>
            <person name="Sun C.M."/>
        </authorList>
    </citation>
    <scope>NUCLEOTIDE SEQUENCE [LARGE SCALE GENOMIC DNA]</scope>
    <source>
        <strain evidence="17">zrk13</strain>
    </source>
</reference>
<evidence type="ECO:0000256" key="11">
    <source>
        <dbReference type="ARBA" id="ARBA00023146"/>
    </source>
</evidence>
<evidence type="ECO:0000256" key="4">
    <source>
        <dbReference type="ARBA" id="ARBA00022490"/>
    </source>
</evidence>
<dbReference type="RefSeq" id="WP_258878702.1">
    <property type="nucleotide sequence ID" value="NZ_CP048914.1"/>
</dbReference>
<dbReference type="PANTHER" id="PTHR42918:SF15">
    <property type="entry name" value="LYSINE--TRNA LIGASE, CHLOROPLASTIC_MITOCHONDRIAL"/>
    <property type="match status" value="1"/>
</dbReference>
<dbReference type="InterPro" id="IPR045864">
    <property type="entry name" value="aa-tRNA-synth_II/BPL/LPL"/>
</dbReference>
<dbReference type="InterPro" id="IPR018149">
    <property type="entry name" value="Lys-tRNA-synth_II_C"/>
</dbReference>
<protein>
    <recommendedName>
        <fullName evidence="13">Lysine--tRNA ligase</fullName>
        <ecNumber evidence="13">6.1.1.6</ecNumber>
    </recommendedName>
    <alternativeName>
        <fullName evidence="13">Lysyl-tRNA synthetase</fullName>
        <shortName evidence="13">LysRS</shortName>
    </alternativeName>
</protein>
<dbReference type="NCBIfam" id="NF001756">
    <property type="entry name" value="PRK00484.1"/>
    <property type="match status" value="1"/>
</dbReference>
<dbReference type="AlphaFoldDB" id="A0A7L7KT75"/>
<sequence length="498" mass="57511">MHMEKLSEQEIVRREKMASLQDQGIDPFGVRFDRTHTTKSLHDAFDSYTKEELHDIEPKEIVKVAGRIMTKRGKGKAAFAHIMDRDGQVQLYVRLDVVGENAFEYFNKADLGDIIGVTGTIMKTRMGELSIRVETIEHLSKALRPLPEKWHGLKDIEERYRRRYVDLITNEETKETFILRSKIITMIRDYLNKDGYLEVETPILHPILGGAAARPFVTHHNTLDMPLYLRIAPELYLKRLIVGGLEKVYELGRNFRNEGISIKHNPEFTMLELYQAYGNVDTMMELTEKLIKYVAKQLGKETVVYNDKEIHLTKPWAKLHMADVVRDKVGIDFWDPDMTFEQAKQFALDKDLEVPKHYTGTGHILNLLFEAYCEEDIIQPTFLYGHPVEISPLAKKNPEDPRFTDRFELFIDGREYGNAFTELNDPIDQKERFMSQIKEKDLGNDEAVEMDIDYVEALEYGMPPTGGLGLGIDRLIMLLTGSTSIRDVLLFPHMKPRG</sequence>
<dbReference type="FunFam" id="2.40.50.140:FF:000024">
    <property type="entry name" value="Lysine--tRNA ligase"/>
    <property type="match status" value="1"/>
</dbReference>
<comment type="cofactor">
    <cofactor evidence="13 14">
        <name>Mg(2+)</name>
        <dbReference type="ChEBI" id="CHEBI:18420"/>
    </cofactor>
    <text evidence="13 14">Binds 3 Mg(2+) ions per subunit.</text>
</comment>
<evidence type="ECO:0000256" key="14">
    <source>
        <dbReference type="RuleBase" id="RU000336"/>
    </source>
</evidence>
<gene>
    <name evidence="13 16" type="primary">lysS</name>
    <name evidence="16" type="ORF">G4Z02_04270</name>
</gene>
<keyword evidence="9 13" id="KW-0460">Magnesium</keyword>
<dbReference type="Pfam" id="PF00152">
    <property type="entry name" value="tRNA-synt_2"/>
    <property type="match status" value="1"/>
</dbReference>
<evidence type="ECO:0000256" key="12">
    <source>
        <dbReference type="ARBA" id="ARBA00048573"/>
    </source>
</evidence>
<dbReference type="NCBIfam" id="TIGR00499">
    <property type="entry name" value="lysS_bact"/>
    <property type="match status" value="1"/>
</dbReference>
<dbReference type="KEGG" id="xcl:G4Z02_04270"/>
<proteinExistence type="inferred from homology"/>
<dbReference type="PROSITE" id="PS50862">
    <property type="entry name" value="AA_TRNA_LIGASE_II"/>
    <property type="match status" value="1"/>
</dbReference>
<evidence type="ECO:0000256" key="8">
    <source>
        <dbReference type="ARBA" id="ARBA00022840"/>
    </source>
</evidence>
<feature type="binding site" evidence="13">
    <location>
        <position position="415"/>
    </location>
    <ligand>
        <name>Mg(2+)</name>
        <dbReference type="ChEBI" id="CHEBI:18420"/>
        <label>2</label>
    </ligand>
</feature>
<dbReference type="InterPro" id="IPR004364">
    <property type="entry name" value="Aa-tRNA-synt_II"/>
</dbReference>
<keyword evidence="11 13" id="KW-0030">Aminoacyl-tRNA synthetase</keyword>
<evidence type="ECO:0000256" key="1">
    <source>
        <dbReference type="ARBA" id="ARBA00004496"/>
    </source>
</evidence>
<organism evidence="16 17">
    <name type="scientific">Candidatus Xianfuyuplasma coldseepsis</name>
    <dbReference type="NCBI Taxonomy" id="2782163"/>
    <lineage>
        <taxon>Bacteria</taxon>
        <taxon>Bacillati</taxon>
        <taxon>Mycoplasmatota</taxon>
        <taxon>Mollicutes</taxon>
        <taxon>Candidatus Izemoplasmatales</taxon>
        <taxon>Candidatus Izemoplasmataceae</taxon>
        <taxon>Candidatus Xianfuyuplasma</taxon>
    </lineage>
</organism>
<dbReference type="InterPro" id="IPR004365">
    <property type="entry name" value="NA-bd_OB_tRNA"/>
</dbReference>
<dbReference type="CDD" id="cd00775">
    <property type="entry name" value="LysRS_core"/>
    <property type="match status" value="1"/>
</dbReference>
<keyword evidence="5 13" id="KW-0436">Ligase</keyword>
<dbReference type="PRINTS" id="PR00982">
    <property type="entry name" value="TRNASYNTHLYS"/>
</dbReference>
<dbReference type="InterPro" id="IPR002313">
    <property type="entry name" value="Lys-tRNA-ligase_II"/>
</dbReference>
<evidence type="ECO:0000256" key="13">
    <source>
        <dbReference type="HAMAP-Rule" id="MF_00252"/>
    </source>
</evidence>
<dbReference type="GO" id="GO:0000287">
    <property type="term" value="F:magnesium ion binding"/>
    <property type="evidence" value="ECO:0007669"/>
    <property type="project" value="UniProtKB-UniRule"/>
</dbReference>
<dbReference type="GO" id="GO:0004824">
    <property type="term" value="F:lysine-tRNA ligase activity"/>
    <property type="evidence" value="ECO:0007669"/>
    <property type="project" value="UniProtKB-UniRule"/>
</dbReference>
<keyword evidence="4 13" id="KW-0963">Cytoplasm</keyword>
<dbReference type="SUPFAM" id="SSF50249">
    <property type="entry name" value="Nucleic acid-binding proteins"/>
    <property type="match status" value="1"/>
</dbReference>
<keyword evidence="10 13" id="KW-0648">Protein biosynthesis</keyword>